<keyword evidence="8" id="KW-1185">Reference proteome</keyword>
<reference evidence="7" key="3">
    <citation type="submission" date="2018-08" db="EMBL/GenBank/DDBJ databases">
        <title>Leveraging single-cell genomics to expand the Fungal Tree of Life.</title>
        <authorList>
            <consortium name="DOE Joint Genome Institute"/>
            <person name="Ahrendt S.R."/>
            <person name="Quandt C.A."/>
            <person name="Ciobanu D."/>
            <person name="Clum A."/>
            <person name="Salamov A."/>
            <person name="Andreopoulos B."/>
            <person name="Cheng J.-F."/>
            <person name="Woyke T."/>
            <person name="Pelin A."/>
            <person name="Henrissat B."/>
            <person name="Reynolds N."/>
            <person name="Benny G.L."/>
            <person name="Smith M.E."/>
            <person name="James T.Y."/>
            <person name="Grigoriev I.V."/>
        </authorList>
    </citation>
    <scope>NUCLEOTIDE SEQUENCE</scope>
    <source>
        <strain evidence="7">CSF55</strain>
    </source>
</reference>
<dbReference type="CDD" id="cd22905">
    <property type="entry name" value="HFD_Dr1"/>
    <property type="match status" value="1"/>
</dbReference>
<gene>
    <name evidence="6" type="ORF">O9G_002727</name>
    <name evidence="7" type="ORF">ROZALSC1DRAFT_27168</name>
</gene>
<dbReference type="EMBL" id="KE561130">
    <property type="protein sequence ID" value="EPZ32641.1"/>
    <property type="molecule type" value="Genomic_DNA"/>
</dbReference>
<organism evidence="6 8">
    <name type="scientific">Rozella allomycis (strain CSF55)</name>
    <dbReference type="NCBI Taxonomy" id="988480"/>
    <lineage>
        <taxon>Eukaryota</taxon>
        <taxon>Fungi</taxon>
        <taxon>Fungi incertae sedis</taxon>
        <taxon>Cryptomycota</taxon>
        <taxon>Cryptomycota incertae sedis</taxon>
        <taxon>Rozella</taxon>
    </lineage>
</organism>
<protein>
    <submittedName>
        <fullName evidence="7">TATA binding protein-associated phospho protein</fullName>
    </submittedName>
    <submittedName>
        <fullName evidence="6">Transcriptional regulator Dr1/Ncb2 domain-containing protein</fullName>
    </submittedName>
</protein>
<dbReference type="EMBL" id="ML004956">
    <property type="protein sequence ID" value="RKP21432.1"/>
    <property type="molecule type" value="Genomic_DNA"/>
</dbReference>
<dbReference type="PANTHER" id="PTHR46138">
    <property type="entry name" value="PROTEIN DR1"/>
    <property type="match status" value="1"/>
</dbReference>
<dbReference type="InterPro" id="IPR003958">
    <property type="entry name" value="CBFA_NFYB_domain"/>
</dbReference>
<dbReference type="Gene3D" id="1.10.20.10">
    <property type="entry name" value="Histone, subunit A"/>
    <property type="match status" value="1"/>
</dbReference>
<dbReference type="GO" id="GO:0046982">
    <property type="term" value="F:protein heterodimerization activity"/>
    <property type="evidence" value="ECO:0007669"/>
    <property type="project" value="InterPro"/>
</dbReference>
<dbReference type="GO" id="GO:0017025">
    <property type="term" value="F:TBP-class protein binding"/>
    <property type="evidence" value="ECO:0007669"/>
    <property type="project" value="EnsemblFungi"/>
</dbReference>
<dbReference type="GO" id="GO:0016251">
    <property type="term" value="F:RNA polymerase II general transcription initiation factor activity"/>
    <property type="evidence" value="ECO:0007669"/>
    <property type="project" value="TreeGrafter"/>
</dbReference>
<dbReference type="GO" id="GO:0016480">
    <property type="term" value="P:negative regulation of transcription by RNA polymerase III"/>
    <property type="evidence" value="ECO:0007669"/>
    <property type="project" value="EnsemblFungi"/>
</dbReference>
<proteinExistence type="predicted"/>
<feature type="domain" description="Transcription factor CBF/NF-Y/archaeal histone" evidence="5">
    <location>
        <begin position="15"/>
        <end position="87"/>
    </location>
</feature>
<feature type="compositionally biased region" description="Acidic residues" evidence="4">
    <location>
        <begin position="157"/>
        <end position="168"/>
    </location>
</feature>
<dbReference type="SUPFAM" id="SSF47113">
    <property type="entry name" value="Histone-fold"/>
    <property type="match status" value="1"/>
</dbReference>
<evidence type="ECO:0000313" key="8">
    <source>
        <dbReference type="Proteomes" id="UP000030755"/>
    </source>
</evidence>
<comment type="subcellular location">
    <subcellularLocation>
        <location evidence="1">Nucleus</location>
    </subcellularLocation>
</comment>
<reference evidence="9" key="2">
    <citation type="journal article" date="2018" name="Nat. Microbiol.">
        <title>Leveraging single-cell genomics to expand the fungal tree of life.</title>
        <authorList>
            <person name="Ahrendt S.R."/>
            <person name="Quandt C.A."/>
            <person name="Ciobanu D."/>
            <person name="Clum A."/>
            <person name="Salamov A."/>
            <person name="Andreopoulos B."/>
            <person name="Cheng J.F."/>
            <person name="Woyke T."/>
            <person name="Pelin A."/>
            <person name="Henrissat B."/>
            <person name="Reynolds N.K."/>
            <person name="Benny G.L."/>
            <person name="Smith M.E."/>
            <person name="James T.Y."/>
            <person name="Grigoriev I.V."/>
        </authorList>
    </citation>
    <scope>NUCLEOTIDE SEQUENCE [LARGE SCALE GENOMIC DNA]</scope>
    <source>
        <strain evidence="9">CSF55</strain>
    </source>
</reference>
<dbReference type="InterPro" id="IPR042225">
    <property type="entry name" value="Ncb2"/>
</dbReference>
<dbReference type="GO" id="GO:0034605">
    <property type="term" value="P:cellular response to heat"/>
    <property type="evidence" value="ECO:0007669"/>
    <property type="project" value="EnsemblFungi"/>
</dbReference>
<dbReference type="GO" id="GO:0017054">
    <property type="term" value="C:negative cofactor 2 complex"/>
    <property type="evidence" value="ECO:0007669"/>
    <property type="project" value="EnsemblFungi"/>
</dbReference>
<evidence type="ECO:0000313" key="9">
    <source>
        <dbReference type="Proteomes" id="UP000281549"/>
    </source>
</evidence>
<evidence type="ECO:0000256" key="2">
    <source>
        <dbReference type="ARBA" id="ARBA00023242"/>
    </source>
</evidence>
<dbReference type="GO" id="GO:0003713">
    <property type="term" value="F:transcription coactivator activity"/>
    <property type="evidence" value="ECO:0007669"/>
    <property type="project" value="EnsemblFungi"/>
</dbReference>
<evidence type="ECO:0000313" key="6">
    <source>
        <dbReference type="EMBL" id="EPZ32641.1"/>
    </source>
</evidence>
<name>A0A075AQU6_ROZAC</name>
<accession>A0A075AQU6</accession>
<dbReference type="AlphaFoldDB" id="A0A075AQU6"/>
<dbReference type="GO" id="GO:0017055">
    <property type="term" value="P:negative regulation of RNA polymerase II transcription preinitiation complex assembly"/>
    <property type="evidence" value="ECO:0007669"/>
    <property type="project" value="EnsemblFungi"/>
</dbReference>
<dbReference type="STRING" id="988480.A0A075AQU6"/>
<evidence type="ECO:0000259" key="5">
    <source>
        <dbReference type="Pfam" id="PF00808"/>
    </source>
</evidence>
<evidence type="ECO:0000256" key="3">
    <source>
        <dbReference type="SAM" id="Coils"/>
    </source>
</evidence>
<dbReference type="Proteomes" id="UP000030755">
    <property type="component" value="Unassembled WGS sequence"/>
</dbReference>
<evidence type="ECO:0000313" key="7">
    <source>
        <dbReference type="EMBL" id="RKP21432.1"/>
    </source>
</evidence>
<dbReference type="OMA" id="RDAKFKK"/>
<dbReference type="GO" id="GO:0003714">
    <property type="term" value="F:transcription corepressor activity"/>
    <property type="evidence" value="ECO:0007669"/>
    <property type="project" value="EnsemblFungi"/>
</dbReference>
<keyword evidence="3" id="KW-0175">Coiled coil</keyword>
<dbReference type="GO" id="GO:0003682">
    <property type="term" value="F:chromatin binding"/>
    <property type="evidence" value="ECO:0007669"/>
    <property type="project" value="EnsemblFungi"/>
</dbReference>
<dbReference type="PANTHER" id="PTHR46138:SF1">
    <property type="entry name" value="PROTEIN DR1"/>
    <property type="match status" value="1"/>
</dbReference>
<feature type="coiled-coil region" evidence="3">
    <location>
        <begin position="96"/>
        <end position="123"/>
    </location>
</feature>
<dbReference type="GO" id="GO:0001046">
    <property type="term" value="F:core promoter sequence-specific DNA binding"/>
    <property type="evidence" value="ECO:0007669"/>
    <property type="project" value="EnsemblFungi"/>
</dbReference>
<dbReference type="Proteomes" id="UP000281549">
    <property type="component" value="Unassembled WGS sequence"/>
</dbReference>
<keyword evidence="2" id="KW-0539">Nucleus</keyword>
<feature type="region of interest" description="Disordered" evidence="4">
    <location>
        <begin position="149"/>
        <end position="168"/>
    </location>
</feature>
<dbReference type="InterPro" id="IPR009072">
    <property type="entry name" value="Histone-fold"/>
</dbReference>
<dbReference type="FunFam" id="1.10.20.10:FF:000019">
    <property type="entry name" value="Negative cofactor 2 beta"/>
    <property type="match status" value="1"/>
</dbReference>
<dbReference type="OrthoDB" id="601405at2759"/>
<sequence length="168" mass="18767">MEDEFDKGADDEVALPLATVKKLIQDCTSPEIICTKEYRDIVNECCTGNDLTTFILEFIHLISSEANEISEKGKKKTIGPEHIIQALQALGFEDFVSELELTMNDAKNTAKQRERKVSTLEASGLTETELLKQQEELFAKARENLSRSLSGLPVAGDEQELTETEENE</sequence>
<evidence type="ECO:0000256" key="4">
    <source>
        <dbReference type="SAM" id="MobiDB-lite"/>
    </source>
</evidence>
<reference evidence="6 8" key="1">
    <citation type="journal article" date="2013" name="Curr. Biol.">
        <title>Shared signatures of parasitism and phylogenomics unite Cryptomycota and microsporidia.</title>
        <authorList>
            <person name="James T.Y."/>
            <person name="Pelin A."/>
            <person name="Bonen L."/>
            <person name="Ahrendt S."/>
            <person name="Sain D."/>
            <person name="Corradi N."/>
            <person name="Stajich J.E."/>
        </authorList>
    </citation>
    <scope>NUCLEOTIDE SEQUENCE [LARGE SCALE GENOMIC DNA]</scope>
    <source>
        <strain evidence="6">CSF55</strain>
        <strain evidence="6">CSF55</strain>
    </source>
</reference>
<dbReference type="GO" id="GO:0045944">
    <property type="term" value="P:positive regulation of transcription by RNA polymerase II"/>
    <property type="evidence" value="ECO:0007669"/>
    <property type="project" value="EnsemblFungi"/>
</dbReference>
<dbReference type="HOGENOM" id="CLU_066247_11_3_1"/>
<evidence type="ECO:0000256" key="1">
    <source>
        <dbReference type="ARBA" id="ARBA00004123"/>
    </source>
</evidence>
<dbReference type="Pfam" id="PF00808">
    <property type="entry name" value="CBFD_NFYB_HMF"/>
    <property type="match status" value="1"/>
</dbReference>
<dbReference type="GO" id="GO:0051123">
    <property type="term" value="P:RNA polymerase II preinitiation complex assembly"/>
    <property type="evidence" value="ECO:0007669"/>
    <property type="project" value="EnsemblFungi"/>
</dbReference>